<evidence type="ECO:0000256" key="5">
    <source>
        <dbReference type="ARBA" id="ARBA00022777"/>
    </source>
</evidence>
<feature type="binding site" evidence="7">
    <location>
        <position position="50"/>
    </location>
    <ligand>
        <name>ATP</name>
        <dbReference type="ChEBI" id="CHEBI:30616"/>
    </ligand>
</feature>
<evidence type="ECO:0000256" key="2">
    <source>
        <dbReference type="ARBA" id="ARBA00022527"/>
    </source>
</evidence>
<dbReference type="InterPro" id="IPR008271">
    <property type="entry name" value="Ser/Thr_kinase_AS"/>
</dbReference>
<feature type="region of interest" description="Disordered" evidence="9">
    <location>
        <begin position="203"/>
        <end position="224"/>
    </location>
</feature>
<evidence type="ECO:0000256" key="1">
    <source>
        <dbReference type="ARBA" id="ARBA00012513"/>
    </source>
</evidence>
<dbReference type="PANTHER" id="PTHR44167">
    <property type="entry name" value="OVARIAN-SPECIFIC SERINE/THREONINE-PROTEIN KINASE LOK-RELATED"/>
    <property type="match status" value="1"/>
</dbReference>
<keyword evidence="11" id="KW-0132">Cell division</keyword>
<comment type="caution">
    <text evidence="11">The sequence shown here is derived from an EMBL/GenBank/DDBJ whole genome shotgun (WGS) entry which is preliminary data.</text>
</comment>
<evidence type="ECO:0000313" key="12">
    <source>
        <dbReference type="Proteomes" id="UP001626550"/>
    </source>
</evidence>
<dbReference type="InterPro" id="IPR000719">
    <property type="entry name" value="Prot_kinase_dom"/>
</dbReference>
<keyword evidence="11" id="KW-0131">Cell cycle</keyword>
<feature type="domain" description="Protein kinase" evidence="10">
    <location>
        <begin position="19"/>
        <end position="386"/>
    </location>
</feature>
<dbReference type="EMBL" id="JBJKFK010000598">
    <property type="protein sequence ID" value="KAL3316118.1"/>
    <property type="molecule type" value="Genomic_DNA"/>
</dbReference>
<evidence type="ECO:0000256" key="4">
    <source>
        <dbReference type="ARBA" id="ARBA00022741"/>
    </source>
</evidence>
<dbReference type="InterPro" id="IPR011009">
    <property type="entry name" value="Kinase-like_dom_sf"/>
</dbReference>
<evidence type="ECO:0000256" key="9">
    <source>
        <dbReference type="SAM" id="MobiDB-lite"/>
    </source>
</evidence>
<keyword evidence="2 8" id="KW-0723">Serine/threonine-protein kinase</keyword>
<evidence type="ECO:0000256" key="7">
    <source>
        <dbReference type="PROSITE-ProRule" id="PRU10141"/>
    </source>
</evidence>
<dbReference type="PROSITE" id="PS50011">
    <property type="entry name" value="PROTEIN_KINASE_DOM"/>
    <property type="match status" value="1"/>
</dbReference>
<dbReference type="Gene3D" id="3.30.200.20">
    <property type="entry name" value="Phosphorylase Kinase, domain 1"/>
    <property type="match status" value="1"/>
</dbReference>
<dbReference type="SMART" id="SM00220">
    <property type="entry name" value="S_TKc"/>
    <property type="match status" value="1"/>
</dbReference>
<accession>A0ABD2Q976</accession>
<evidence type="ECO:0000256" key="3">
    <source>
        <dbReference type="ARBA" id="ARBA00022679"/>
    </source>
</evidence>
<dbReference type="SUPFAM" id="SSF56112">
    <property type="entry name" value="Protein kinase-like (PK-like)"/>
    <property type="match status" value="1"/>
</dbReference>
<dbReference type="GO" id="GO:0051301">
    <property type="term" value="P:cell division"/>
    <property type="evidence" value="ECO:0007669"/>
    <property type="project" value="UniProtKB-KW"/>
</dbReference>
<dbReference type="EC" id="2.7.11.1" evidence="1"/>
<dbReference type="GO" id="GO:0005524">
    <property type="term" value="F:ATP binding"/>
    <property type="evidence" value="ECO:0007669"/>
    <property type="project" value="UniProtKB-UniRule"/>
</dbReference>
<keyword evidence="4 7" id="KW-0547">Nucleotide-binding</keyword>
<evidence type="ECO:0000259" key="10">
    <source>
        <dbReference type="PROSITE" id="PS50011"/>
    </source>
</evidence>
<dbReference type="Proteomes" id="UP001626550">
    <property type="component" value="Unassembled WGS sequence"/>
</dbReference>
<protein>
    <recommendedName>
        <fullName evidence="1">non-specific serine/threonine protein kinase</fullName>
        <ecNumber evidence="1">2.7.11.1</ecNumber>
    </recommendedName>
</protein>
<dbReference type="InterPro" id="IPR017441">
    <property type="entry name" value="Protein_kinase_ATP_BS"/>
</dbReference>
<proteinExistence type="inferred from homology"/>
<dbReference type="PROSITE" id="PS00108">
    <property type="entry name" value="PROTEIN_KINASE_ST"/>
    <property type="match status" value="1"/>
</dbReference>
<keyword evidence="5" id="KW-0418">Kinase</keyword>
<evidence type="ECO:0000256" key="6">
    <source>
        <dbReference type="ARBA" id="ARBA00022840"/>
    </source>
</evidence>
<feature type="compositionally biased region" description="Low complexity" evidence="9">
    <location>
        <begin position="211"/>
        <end position="224"/>
    </location>
</feature>
<evidence type="ECO:0000313" key="11">
    <source>
        <dbReference type="EMBL" id="KAL3316118.1"/>
    </source>
</evidence>
<keyword evidence="6 7" id="KW-0067">ATP-binding</keyword>
<evidence type="ECO:0000256" key="8">
    <source>
        <dbReference type="RuleBase" id="RU000304"/>
    </source>
</evidence>
<dbReference type="GO" id="GO:0004674">
    <property type="term" value="F:protein serine/threonine kinase activity"/>
    <property type="evidence" value="ECO:0007669"/>
    <property type="project" value="UniProtKB-KW"/>
</dbReference>
<dbReference type="PANTHER" id="PTHR44167:SF23">
    <property type="entry name" value="CDC7 KINASE, ISOFORM A-RELATED"/>
    <property type="match status" value="1"/>
</dbReference>
<dbReference type="AlphaFoldDB" id="A0ABD2Q976"/>
<name>A0ABD2Q976_9PLAT</name>
<comment type="similarity">
    <text evidence="8">Belongs to the protein kinase superfamily.</text>
</comment>
<reference evidence="11 12" key="1">
    <citation type="submission" date="2024-11" db="EMBL/GenBank/DDBJ databases">
        <title>Adaptive evolution of stress response genes in parasites aligns with host niche diversity.</title>
        <authorList>
            <person name="Hahn C."/>
            <person name="Resl P."/>
        </authorList>
    </citation>
    <scope>NUCLEOTIDE SEQUENCE [LARGE SCALE GENOMIC DNA]</scope>
    <source>
        <strain evidence="11">EGGRZ-B1_66</strain>
        <tissue evidence="11">Body</tissue>
    </source>
</reference>
<keyword evidence="12" id="KW-1185">Reference proteome</keyword>
<sequence length="387" mass="43572">MNGKITDSVLNQPELAKYFDILKKIGQGSFATVFQVKLKDCDLKETFALKMLIPTVDMRRVENEIRILRKLGGNYNVINLLACTRIMDRIFILMPYFEHKHFSDFYLSLDEHAIQKYIFNLLLALAHVHDFGIIHRDVKPTNFLFNPVTEQYRLVDFGLAHLEELGDVDKKTDFKQQNTANSIVLRDTPCTIKFGEISSDASNTKKSHAQTSSSQGTGTSSTFPSSISITSSGLSNRTLPKECVCGTRLTLCKVCKSFPKPLIQARRGGTTGFRPPEVMMRSVQQTTAVDIWAVGVILLSFLSGRYPFLKMDDDIDVLHSFTYLLGYSRMSKGAKAIGKIFLADPAPKLLARHMFTTSAYDLLFRLLEPIPSKRLTAADALKHKFLL</sequence>
<gene>
    <name evidence="11" type="primary">CDC7</name>
    <name evidence="11" type="ORF">Ciccas_005241</name>
</gene>
<dbReference type="Pfam" id="PF00069">
    <property type="entry name" value="Pkinase"/>
    <property type="match status" value="2"/>
</dbReference>
<dbReference type="PROSITE" id="PS00107">
    <property type="entry name" value="PROTEIN_KINASE_ATP"/>
    <property type="match status" value="1"/>
</dbReference>
<keyword evidence="3" id="KW-0808">Transferase</keyword>
<dbReference type="Gene3D" id="1.10.510.10">
    <property type="entry name" value="Transferase(Phosphotransferase) domain 1"/>
    <property type="match status" value="1"/>
</dbReference>
<organism evidence="11 12">
    <name type="scientific">Cichlidogyrus casuarinus</name>
    <dbReference type="NCBI Taxonomy" id="1844966"/>
    <lineage>
        <taxon>Eukaryota</taxon>
        <taxon>Metazoa</taxon>
        <taxon>Spiralia</taxon>
        <taxon>Lophotrochozoa</taxon>
        <taxon>Platyhelminthes</taxon>
        <taxon>Monogenea</taxon>
        <taxon>Monopisthocotylea</taxon>
        <taxon>Dactylogyridea</taxon>
        <taxon>Ancyrocephalidae</taxon>
        <taxon>Cichlidogyrus</taxon>
    </lineage>
</organism>